<proteinExistence type="predicted"/>
<accession>A0AAF1C0G1</accession>
<reference evidence="1" key="1">
    <citation type="submission" date="2023-11" db="EMBL/GenBank/DDBJ databases">
        <title>Genome sequence of Cyanobacterium aponinum BCRC AL20115.</title>
        <authorList>
            <person name="Chang H.-Y."/>
            <person name="Lin K.-M."/>
            <person name="Hsueh H.-T."/>
            <person name="Chu H.-A."/>
            <person name="Kuo C.-H."/>
        </authorList>
    </citation>
    <scope>NUCLEOTIDE SEQUENCE</scope>
    <source>
        <strain evidence="1">AL20115</strain>
    </source>
</reference>
<dbReference type="AlphaFoldDB" id="A0AAF1C0G1"/>
<protein>
    <submittedName>
        <fullName evidence="1">Uncharacterized protein</fullName>
    </submittedName>
</protein>
<organism evidence="1">
    <name type="scientific">Cyanobacterium aponinum AL20115</name>
    <dbReference type="NCBI Taxonomy" id="3090662"/>
    <lineage>
        <taxon>Bacteria</taxon>
        <taxon>Bacillati</taxon>
        <taxon>Cyanobacteriota</taxon>
        <taxon>Cyanophyceae</taxon>
        <taxon>Oscillatoriophycideae</taxon>
        <taxon>Chroococcales</taxon>
        <taxon>Geminocystaceae</taxon>
        <taxon>Cyanobacterium</taxon>
    </lineage>
</organism>
<name>A0AAF1C0G1_9CHRO</name>
<evidence type="ECO:0000313" key="1">
    <source>
        <dbReference type="EMBL" id="WPF87547.1"/>
    </source>
</evidence>
<gene>
    <name evidence="1" type="ORF">SAY89_12100</name>
</gene>
<dbReference type="EMBL" id="CP138348">
    <property type="protein sequence ID" value="WPF87547.1"/>
    <property type="molecule type" value="Genomic_DNA"/>
</dbReference>
<sequence length="83" mass="9279">MKHNPLDVMPSMCKTCPFRIGNHQLATKLIKKVLTTSNHLCHSNNIKVCRGSRDIQLKFFHHCGVLSEPTDDGYAQALNSLSS</sequence>
<dbReference type="RefSeq" id="WP_320001084.1">
    <property type="nucleotide sequence ID" value="NZ_CP138348.1"/>
</dbReference>